<gene>
    <name evidence="2" type="ORF">UV58_C0005G0033</name>
</gene>
<protein>
    <recommendedName>
        <fullName evidence="4">TrpR like protein, YerC/YecD</fullName>
    </recommendedName>
</protein>
<proteinExistence type="predicted"/>
<dbReference type="Pfam" id="PF01371">
    <property type="entry name" value="Trp_repressor"/>
    <property type="match status" value="1"/>
</dbReference>
<feature type="region of interest" description="Disordered" evidence="1">
    <location>
        <begin position="88"/>
        <end position="124"/>
    </location>
</feature>
<dbReference type="InterPro" id="IPR010921">
    <property type="entry name" value="Trp_repressor/repl_initiator"/>
</dbReference>
<dbReference type="SUPFAM" id="SSF48295">
    <property type="entry name" value="TrpR-like"/>
    <property type="match status" value="1"/>
</dbReference>
<evidence type="ECO:0000256" key="1">
    <source>
        <dbReference type="SAM" id="MobiDB-lite"/>
    </source>
</evidence>
<dbReference type="AlphaFoldDB" id="A0A0G1CBK3"/>
<sequence length="124" mass="14492">MTRKYLKDKITPELSAQSLKIIFEEIKKINSPQETEDFLSKFFTDDEKNTLLRRLAAMILLGRGKQYEEIVNTLNISKATISNARDLLSGRNYGRNPHRKRVYSPPAASERKKRRIPPIAPWRY</sequence>
<reference evidence="2 3" key="1">
    <citation type="journal article" date="2015" name="Nature">
        <title>rRNA introns, odd ribosomes, and small enigmatic genomes across a large radiation of phyla.</title>
        <authorList>
            <person name="Brown C.T."/>
            <person name="Hug L.A."/>
            <person name="Thomas B.C."/>
            <person name="Sharon I."/>
            <person name="Castelle C.J."/>
            <person name="Singh A."/>
            <person name="Wilkins M.J."/>
            <person name="Williams K.H."/>
            <person name="Banfield J.F."/>
        </authorList>
    </citation>
    <scope>NUCLEOTIDE SEQUENCE [LARGE SCALE GENOMIC DNA]</scope>
</reference>
<organism evidence="2 3">
    <name type="scientific">Candidatus Wolfebacteria bacterium GW2011_GWC1_43_10</name>
    <dbReference type="NCBI Taxonomy" id="1619011"/>
    <lineage>
        <taxon>Bacteria</taxon>
        <taxon>Candidatus Wolfeibacteriota</taxon>
    </lineage>
</organism>
<dbReference type="InterPro" id="IPR000831">
    <property type="entry name" value="Trp_repress"/>
</dbReference>
<name>A0A0G1CBK3_9BACT</name>
<dbReference type="GO" id="GO:0043565">
    <property type="term" value="F:sequence-specific DNA binding"/>
    <property type="evidence" value="ECO:0007669"/>
    <property type="project" value="InterPro"/>
</dbReference>
<dbReference type="InterPro" id="IPR038116">
    <property type="entry name" value="TrpR-like_sf"/>
</dbReference>
<evidence type="ECO:0000313" key="3">
    <source>
        <dbReference type="Proteomes" id="UP000034810"/>
    </source>
</evidence>
<dbReference type="Proteomes" id="UP000034810">
    <property type="component" value="Unassembled WGS sequence"/>
</dbReference>
<evidence type="ECO:0000313" key="2">
    <source>
        <dbReference type="EMBL" id="KKS82779.1"/>
    </source>
</evidence>
<accession>A0A0G1CBK3</accession>
<dbReference type="Gene3D" id="1.10.1270.10">
    <property type="entry name" value="TrpR-like"/>
    <property type="match status" value="1"/>
</dbReference>
<dbReference type="GO" id="GO:0003700">
    <property type="term" value="F:DNA-binding transcription factor activity"/>
    <property type="evidence" value="ECO:0007669"/>
    <property type="project" value="InterPro"/>
</dbReference>
<dbReference type="EMBL" id="LCFA01000005">
    <property type="protein sequence ID" value="KKS82779.1"/>
    <property type="molecule type" value="Genomic_DNA"/>
</dbReference>
<comment type="caution">
    <text evidence="2">The sequence shown here is derived from an EMBL/GenBank/DDBJ whole genome shotgun (WGS) entry which is preliminary data.</text>
</comment>
<evidence type="ECO:0008006" key="4">
    <source>
        <dbReference type="Google" id="ProtNLM"/>
    </source>
</evidence>